<evidence type="ECO:0000313" key="5">
    <source>
        <dbReference type="EMBL" id="ERM01164.1"/>
    </source>
</evidence>
<gene>
    <name evidence="5" type="ORF">Q644_23095</name>
</gene>
<dbReference type="InterPro" id="IPR018062">
    <property type="entry name" value="HTH_AraC-typ_CS"/>
</dbReference>
<evidence type="ECO:0000256" key="3">
    <source>
        <dbReference type="ARBA" id="ARBA00023163"/>
    </source>
</evidence>
<evidence type="ECO:0000259" key="4">
    <source>
        <dbReference type="PROSITE" id="PS01124"/>
    </source>
</evidence>
<dbReference type="PANTHER" id="PTHR46796">
    <property type="entry name" value="HTH-TYPE TRANSCRIPTIONAL ACTIVATOR RHAS-RELATED"/>
    <property type="match status" value="1"/>
</dbReference>
<keyword evidence="3" id="KW-0804">Transcription</keyword>
<dbReference type="AlphaFoldDB" id="U4V912"/>
<dbReference type="GO" id="GO:0043565">
    <property type="term" value="F:sequence-specific DNA binding"/>
    <property type="evidence" value="ECO:0007669"/>
    <property type="project" value="InterPro"/>
</dbReference>
<dbReference type="Gene3D" id="1.10.10.60">
    <property type="entry name" value="Homeodomain-like"/>
    <property type="match status" value="2"/>
</dbReference>
<name>U4V912_9HYPH</name>
<reference evidence="5 6" key="1">
    <citation type="journal article" date="2014" name="FEMS Microbiol. Lett.">
        <title>Genome sequencing analysis reveals virulence-related gene content of Ochrobactrum intermedium strain 229E, a urease-positive strain isolated from the human gastric niche.</title>
        <authorList>
            <person name="Kulkarni G.J."/>
            <person name="Shetty S."/>
            <person name="Dharne M.S."/>
            <person name="Shouche Y.S."/>
        </authorList>
    </citation>
    <scope>NUCLEOTIDE SEQUENCE [LARGE SCALE GENOMIC DNA]</scope>
    <source>
        <strain evidence="5 6">229E</strain>
    </source>
</reference>
<dbReference type="PROSITE" id="PS01124">
    <property type="entry name" value="HTH_ARAC_FAMILY_2"/>
    <property type="match status" value="1"/>
</dbReference>
<dbReference type="Proteomes" id="UP000016842">
    <property type="component" value="Unassembled WGS sequence"/>
</dbReference>
<dbReference type="Pfam" id="PF12833">
    <property type="entry name" value="HTH_18"/>
    <property type="match status" value="1"/>
</dbReference>
<dbReference type="InterPro" id="IPR009057">
    <property type="entry name" value="Homeodomain-like_sf"/>
</dbReference>
<dbReference type="EMBL" id="ASXJ01000190">
    <property type="protein sequence ID" value="ERM01164.1"/>
    <property type="molecule type" value="Genomic_DNA"/>
</dbReference>
<accession>U4V912</accession>
<evidence type="ECO:0000313" key="6">
    <source>
        <dbReference type="Proteomes" id="UP000016842"/>
    </source>
</evidence>
<protein>
    <submittedName>
        <fullName evidence="5">AraC family transcriptional regulator</fullName>
    </submittedName>
</protein>
<sequence length="332" mass="37362">MLAHIHETLPADEPEFQRNAAHTDRNVLGFWHSMIWQAEGIRVVAPVQWRVLDGLVSVYWEAESQTGANGYFLSHDPPRIMIFFQDVSSNIRISNDSGVFTQHHRSQHHRPMTRAIYIPPAGVPMWTNTVSLHRFSHLNLHFHKDRLLKYLSPPTLGASMAMAAMRSPVEIQDLGAIETLARLIVDETANPTKHGLYAENLIGSILTGLLDIPGEDNRQGYGRLTMAQMNRLNARFDSCSDRRLSVAEMAAAVGLSESWFANVFKQTTGKTPLQWQMAKRIDRAQQLLAESDMTVAGIAAQLGFTDQAHLTKAFRQVVGETPAAWRRFQSKR</sequence>
<dbReference type="InterPro" id="IPR050204">
    <property type="entry name" value="AraC_XylS_family_regulators"/>
</dbReference>
<comment type="caution">
    <text evidence="5">The sequence shown here is derived from an EMBL/GenBank/DDBJ whole genome shotgun (WGS) entry which is preliminary data.</text>
</comment>
<dbReference type="SMART" id="SM00342">
    <property type="entry name" value="HTH_ARAC"/>
    <property type="match status" value="1"/>
</dbReference>
<organism evidence="5 6">
    <name type="scientific">Brucella intermedia 229E</name>
    <dbReference type="NCBI Taxonomy" id="1337887"/>
    <lineage>
        <taxon>Bacteria</taxon>
        <taxon>Pseudomonadati</taxon>
        <taxon>Pseudomonadota</taxon>
        <taxon>Alphaproteobacteria</taxon>
        <taxon>Hyphomicrobiales</taxon>
        <taxon>Brucellaceae</taxon>
        <taxon>Brucella/Ochrobactrum group</taxon>
        <taxon>Brucella</taxon>
    </lineage>
</organism>
<dbReference type="PROSITE" id="PS00041">
    <property type="entry name" value="HTH_ARAC_FAMILY_1"/>
    <property type="match status" value="1"/>
</dbReference>
<dbReference type="PATRIC" id="fig|1337887.3.peg.3398"/>
<keyword evidence="1" id="KW-0805">Transcription regulation</keyword>
<proteinExistence type="predicted"/>
<keyword evidence="2" id="KW-0238">DNA-binding</keyword>
<dbReference type="PANTHER" id="PTHR46796:SF14">
    <property type="entry name" value="TRANSCRIPTIONAL REGULATORY PROTEIN"/>
    <property type="match status" value="1"/>
</dbReference>
<dbReference type="GO" id="GO:0003700">
    <property type="term" value="F:DNA-binding transcription factor activity"/>
    <property type="evidence" value="ECO:0007669"/>
    <property type="project" value="InterPro"/>
</dbReference>
<dbReference type="InterPro" id="IPR018060">
    <property type="entry name" value="HTH_AraC"/>
</dbReference>
<evidence type="ECO:0000256" key="2">
    <source>
        <dbReference type="ARBA" id="ARBA00023125"/>
    </source>
</evidence>
<dbReference type="SUPFAM" id="SSF46689">
    <property type="entry name" value="Homeodomain-like"/>
    <property type="match status" value="2"/>
</dbReference>
<feature type="domain" description="HTH araC/xylS-type" evidence="4">
    <location>
        <begin position="230"/>
        <end position="328"/>
    </location>
</feature>
<evidence type="ECO:0000256" key="1">
    <source>
        <dbReference type="ARBA" id="ARBA00023015"/>
    </source>
</evidence>